<dbReference type="InterPro" id="IPR012106">
    <property type="entry name" value="Phage_Mu_Gp1"/>
</dbReference>
<dbReference type="AlphaFoldDB" id="A0A511NB25"/>
<evidence type="ECO:0000313" key="2">
    <source>
        <dbReference type="Proteomes" id="UP000321306"/>
    </source>
</evidence>
<evidence type="ECO:0000313" key="1">
    <source>
        <dbReference type="EMBL" id="GEM50020.1"/>
    </source>
</evidence>
<dbReference type="EMBL" id="BJXB01000053">
    <property type="protein sequence ID" value="GEM50020.1"/>
    <property type="molecule type" value="Genomic_DNA"/>
</dbReference>
<proteinExistence type="predicted"/>
<dbReference type="Pfam" id="PF10123">
    <property type="entry name" value="Mu-like_Pro"/>
    <property type="match status" value="1"/>
</dbReference>
<reference evidence="1 2" key="1">
    <citation type="submission" date="2019-07" db="EMBL/GenBank/DDBJ databases">
        <title>Whole genome shotgun sequence of Deinococcus cellulosilyticus NBRC 106333.</title>
        <authorList>
            <person name="Hosoyama A."/>
            <person name="Uohara A."/>
            <person name="Ohji S."/>
            <person name="Ichikawa N."/>
        </authorList>
    </citation>
    <scope>NUCLEOTIDE SEQUENCE [LARGE SCALE GENOMIC DNA]</scope>
    <source>
        <strain evidence="1 2">NBRC 106333</strain>
    </source>
</reference>
<dbReference type="RefSeq" id="WP_146891730.1">
    <property type="nucleotide sequence ID" value="NZ_BJXB01000053.1"/>
</dbReference>
<name>A0A511NB25_DEIC1</name>
<sequence>MNRRTALSLIPVGNSPPSEIRMFAYGETETTRGPFTLTPEGAQRIVTFWNDRGTDCSADYEHGMLNAILGTGQSVPSAAAFQLEAREDGLWAVNIRWTEKASAHIEAGEYRHYSPLFYFDPDTREITEFINFALTNVPAIKHQSPLMALSMSMPDLYAQIGAALKNEFGAQVSINTVFTDYVVFDVWLDGSGYKTFRTGYRLVGDQVQLDDTATEARQQFQDVPNGANMKKILLALSALSPALQMGNLATEDDAVRALGALSGFATSAQELTGASSLESALGVLSAWKQSHQQVATLSAQLETLQAKEKTRLIHQAIHVDKKLTPAQEEWAQKQSIEALTAFLATAPKIVGGNHDDNPSPHDHITAEQFAALSGLEKAAIYQQNPERYKQLSAEAKTLTSKGKA</sequence>
<comment type="caution">
    <text evidence="1">The sequence shown here is derived from an EMBL/GenBank/DDBJ whole genome shotgun (WGS) entry which is preliminary data.</text>
</comment>
<dbReference type="PIRSF" id="PIRSF016624">
    <property type="entry name" value="Mu_prophg_I"/>
    <property type="match status" value="1"/>
</dbReference>
<dbReference type="OrthoDB" id="2043985at2"/>
<gene>
    <name evidence="1" type="ORF">DC3_56550</name>
</gene>
<organism evidence="1 2">
    <name type="scientific">Deinococcus cellulosilyticus (strain DSM 18568 / NBRC 106333 / KACC 11606 / 5516J-15)</name>
    <dbReference type="NCBI Taxonomy" id="1223518"/>
    <lineage>
        <taxon>Bacteria</taxon>
        <taxon>Thermotogati</taxon>
        <taxon>Deinococcota</taxon>
        <taxon>Deinococci</taxon>
        <taxon>Deinococcales</taxon>
        <taxon>Deinococcaceae</taxon>
        <taxon>Deinococcus</taxon>
    </lineage>
</organism>
<dbReference type="Proteomes" id="UP000321306">
    <property type="component" value="Unassembled WGS sequence"/>
</dbReference>
<keyword evidence="2" id="KW-1185">Reference proteome</keyword>
<accession>A0A511NB25</accession>
<protein>
    <submittedName>
        <fullName evidence="1">Uncharacterized protein</fullName>
    </submittedName>
</protein>